<sequence length="242" mass="25936">MSLFSKFPLFALLALPLVGQAQATSTDLGRDLNGNFNNGYSLIPPDDNLLRESTGLLAGWVPASVLLAGNKTPTVVPLKYDLYRQELRVRRAKGDSVVVPLSRVQEFTLQPAATNARRFVCYPAASLPPEAGGGCGEALTSGTQLQLLKFWKKTVVKRPGESNSYASNTSVSHLEDQTAYYLRWADGRFVPVRLKRASLEQALAGQPAALAALKARKGNLGSEADMAAALLALDPLLTAPAK</sequence>
<dbReference type="Proteomes" id="UP001597197">
    <property type="component" value="Unassembled WGS sequence"/>
</dbReference>
<evidence type="ECO:0000256" key="1">
    <source>
        <dbReference type="SAM" id="SignalP"/>
    </source>
</evidence>
<dbReference type="EMBL" id="JBHUFD010000001">
    <property type="protein sequence ID" value="MFD1870958.1"/>
    <property type="molecule type" value="Genomic_DNA"/>
</dbReference>
<evidence type="ECO:0000313" key="2">
    <source>
        <dbReference type="EMBL" id="MFD1870958.1"/>
    </source>
</evidence>
<proteinExistence type="predicted"/>
<name>A0ABW4QN44_9BACT</name>
<accession>A0ABW4QN44</accession>
<protein>
    <submittedName>
        <fullName evidence="2">Uncharacterized protein</fullName>
    </submittedName>
</protein>
<feature type="chain" id="PRO_5045576102" evidence="1">
    <location>
        <begin position="24"/>
        <end position="242"/>
    </location>
</feature>
<gene>
    <name evidence="2" type="ORF">ACFSDX_00860</name>
</gene>
<keyword evidence="1" id="KW-0732">Signal</keyword>
<evidence type="ECO:0000313" key="3">
    <source>
        <dbReference type="Proteomes" id="UP001597197"/>
    </source>
</evidence>
<feature type="signal peptide" evidence="1">
    <location>
        <begin position="1"/>
        <end position="23"/>
    </location>
</feature>
<comment type="caution">
    <text evidence="2">The sequence shown here is derived from an EMBL/GenBank/DDBJ whole genome shotgun (WGS) entry which is preliminary data.</text>
</comment>
<keyword evidence="3" id="KW-1185">Reference proteome</keyword>
<dbReference type="RefSeq" id="WP_382311179.1">
    <property type="nucleotide sequence ID" value="NZ_JBHUFD010000001.1"/>
</dbReference>
<reference evidence="3" key="1">
    <citation type="journal article" date="2019" name="Int. J. Syst. Evol. Microbiol.">
        <title>The Global Catalogue of Microorganisms (GCM) 10K type strain sequencing project: providing services to taxonomists for standard genome sequencing and annotation.</title>
        <authorList>
            <consortium name="The Broad Institute Genomics Platform"/>
            <consortium name="The Broad Institute Genome Sequencing Center for Infectious Disease"/>
            <person name="Wu L."/>
            <person name="Ma J."/>
        </authorList>
    </citation>
    <scope>NUCLEOTIDE SEQUENCE [LARGE SCALE GENOMIC DNA]</scope>
    <source>
        <strain evidence="3">CGMCC 1.15795</strain>
    </source>
</reference>
<organism evidence="2 3">
    <name type="scientific">Hymenobacter bucti</name>
    <dbReference type="NCBI Taxonomy" id="1844114"/>
    <lineage>
        <taxon>Bacteria</taxon>
        <taxon>Pseudomonadati</taxon>
        <taxon>Bacteroidota</taxon>
        <taxon>Cytophagia</taxon>
        <taxon>Cytophagales</taxon>
        <taxon>Hymenobacteraceae</taxon>
        <taxon>Hymenobacter</taxon>
    </lineage>
</organism>